<proteinExistence type="predicted"/>
<sequence precursor="true">MVMKIKYCLLLFAVVFSGHSAFCQAANWNLAPPSTVLLDTSAVGAVSQMSGVTYLGLSPLPATTLLHRFAAVQNEGGVLLTFDVVFDPDGTLFLAKAVSSQILSPSFDFEGIAYTSSTRNSVYLAEENTPGVREFSLATGSQLQNVAIPPVFGNSRANRGFESLARSPDGTTMWTANEQALTVDGPLATSSAGTTVRLLRMDVAGDSVSPAEQYAYEVDPIHGTSTIGSPQSGLSDLVLLPDGTLLALERSVAFTSPLYLNRIYEVDPAGATDLSDETFDSGLFGENYVPVSKQILWSGAIDGSSGQNLEGLTLGPRLANGDWVLLGVVDDGDPVSQNTIVAFTLSANPSADFDSDGDIDGSDFLSWQRGVGISIGATHAEGDADRDGDVDADDLAFWQSAYSAPLSGLPLAVPEPLSNTLLLGLLVPMIASGRWRS</sequence>
<dbReference type="PANTHER" id="PTHR37957">
    <property type="entry name" value="BLR7070 PROTEIN"/>
    <property type="match status" value="1"/>
</dbReference>
<evidence type="ECO:0000256" key="1">
    <source>
        <dbReference type="SAM" id="SignalP"/>
    </source>
</evidence>
<evidence type="ECO:0000259" key="2">
    <source>
        <dbReference type="Pfam" id="PF13449"/>
    </source>
</evidence>
<dbReference type="InterPro" id="IPR018247">
    <property type="entry name" value="EF_Hand_1_Ca_BS"/>
</dbReference>
<feature type="chain" id="PRO_5022765833" description="Phytase-like domain-containing protein" evidence="1">
    <location>
        <begin position="26"/>
        <end position="437"/>
    </location>
</feature>
<keyword evidence="1" id="KW-0732">Signal</keyword>
<dbReference type="PANTHER" id="PTHR37957:SF1">
    <property type="entry name" value="PHYTASE-LIKE DOMAIN-CONTAINING PROTEIN"/>
    <property type="match status" value="1"/>
</dbReference>
<evidence type="ECO:0000313" key="4">
    <source>
        <dbReference type="Proteomes" id="UP000323917"/>
    </source>
</evidence>
<feature type="domain" description="Phytase-like" evidence="2">
    <location>
        <begin position="88"/>
        <end position="331"/>
    </location>
</feature>
<evidence type="ECO:0000313" key="3">
    <source>
        <dbReference type="EMBL" id="QEG33952.1"/>
    </source>
</evidence>
<feature type="signal peptide" evidence="1">
    <location>
        <begin position="1"/>
        <end position="25"/>
    </location>
</feature>
<dbReference type="Pfam" id="PF13449">
    <property type="entry name" value="Phytase-like"/>
    <property type="match status" value="1"/>
</dbReference>
<reference evidence="3 4" key="1">
    <citation type="submission" date="2019-08" db="EMBL/GenBank/DDBJ databases">
        <title>Deep-cultivation of Planctomycetes and their phenomic and genomic characterization uncovers novel biology.</title>
        <authorList>
            <person name="Wiegand S."/>
            <person name="Jogler M."/>
            <person name="Boedeker C."/>
            <person name="Pinto D."/>
            <person name="Vollmers J."/>
            <person name="Rivas-Marin E."/>
            <person name="Kohn T."/>
            <person name="Peeters S.H."/>
            <person name="Heuer A."/>
            <person name="Rast P."/>
            <person name="Oberbeckmann S."/>
            <person name="Bunk B."/>
            <person name="Jeske O."/>
            <person name="Meyerdierks A."/>
            <person name="Storesund J.E."/>
            <person name="Kallscheuer N."/>
            <person name="Luecker S."/>
            <person name="Lage O.M."/>
            <person name="Pohl T."/>
            <person name="Merkel B.J."/>
            <person name="Hornburger P."/>
            <person name="Mueller R.-W."/>
            <person name="Bruemmer F."/>
            <person name="Labrenz M."/>
            <person name="Spormann A.M."/>
            <person name="Op den Camp H."/>
            <person name="Overmann J."/>
            <person name="Amann R."/>
            <person name="Jetten M.S.M."/>
            <person name="Mascher T."/>
            <person name="Medema M.H."/>
            <person name="Devos D.P."/>
            <person name="Kaster A.-K."/>
            <person name="Ovreas L."/>
            <person name="Rohde M."/>
            <person name="Galperin M.Y."/>
            <person name="Jogler C."/>
        </authorList>
    </citation>
    <scope>NUCLEOTIDE SEQUENCE [LARGE SCALE GENOMIC DNA]</scope>
    <source>
        <strain evidence="3 4">Pr1d</strain>
    </source>
</reference>
<name>A0A5B9Q935_9BACT</name>
<dbReference type="EMBL" id="CP042913">
    <property type="protein sequence ID" value="QEG33952.1"/>
    <property type="molecule type" value="Genomic_DNA"/>
</dbReference>
<protein>
    <recommendedName>
        <fullName evidence="2">Phytase-like domain-containing protein</fullName>
    </recommendedName>
</protein>
<keyword evidence="4" id="KW-1185">Reference proteome</keyword>
<dbReference type="KEGG" id="bgok:Pr1d_12230"/>
<gene>
    <name evidence="3" type="ORF">Pr1d_12230</name>
</gene>
<accession>A0A5B9Q935</accession>
<dbReference type="PROSITE" id="PS00018">
    <property type="entry name" value="EF_HAND_1"/>
    <property type="match status" value="2"/>
</dbReference>
<dbReference type="AlphaFoldDB" id="A0A5B9Q935"/>
<organism evidence="3 4">
    <name type="scientific">Bythopirellula goksoeyrii</name>
    <dbReference type="NCBI Taxonomy" id="1400387"/>
    <lineage>
        <taxon>Bacteria</taxon>
        <taxon>Pseudomonadati</taxon>
        <taxon>Planctomycetota</taxon>
        <taxon>Planctomycetia</taxon>
        <taxon>Pirellulales</taxon>
        <taxon>Lacipirellulaceae</taxon>
        <taxon>Bythopirellula</taxon>
    </lineage>
</organism>
<dbReference type="SUPFAM" id="SSF63829">
    <property type="entry name" value="Calcium-dependent phosphotriesterase"/>
    <property type="match status" value="1"/>
</dbReference>
<dbReference type="Proteomes" id="UP000323917">
    <property type="component" value="Chromosome"/>
</dbReference>
<dbReference type="InterPro" id="IPR027372">
    <property type="entry name" value="Phytase-like_dom"/>
</dbReference>